<dbReference type="InterPro" id="IPR008928">
    <property type="entry name" value="6-hairpin_glycosidase_sf"/>
</dbReference>
<dbReference type="eggNOG" id="COG3387">
    <property type="taxonomic scope" value="Bacteria"/>
</dbReference>
<evidence type="ECO:0008006" key="3">
    <source>
        <dbReference type="Google" id="ProtNLM"/>
    </source>
</evidence>
<dbReference type="AlphaFoldDB" id="K6VNY1"/>
<dbReference type="STRING" id="1184609.KILIM_088_00010"/>
<comment type="caution">
    <text evidence="1">The sequence shown here is derived from an EMBL/GenBank/DDBJ whole genome shotgun (WGS) entry which is preliminary data.</text>
</comment>
<gene>
    <name evidence="1" type="ORF">KILIM_088_00010</name>
</gene>
<evidence type="ECO:0000313" key="2">
    <source>
        <dbReference type="Proteomes" id="UP000008366"/>
    </source>
</evidence>
<dbReference type="Proteomes" id="UP000008366">
    <property type="component" value="Unassembled WGS sequence"/>
</dbReference>
<organism evidence="1 2">
    <name type="scientific">Kineosphaera limosa NBRC 100340</name>
    <dbReference type="NCBI Taxonomy" id="1184609"/>
    <lineage>
        <taxon>Bacteria</taxon>
        <taxon>Bacillati</taxon>
        <taxon>Actinomycetota</taxon>
        <taxon>Actinomycetes</taxon>
        <taxon>Micrococcales</taxon>
        <taxon>Dermatophilaceae</taxon>
        <taxon>Kineosphaera</taxon>
    </lineage>
</organism>
<name>K6VNY1_9MICO</name>
<keyword evidence="2" id="KW-1185">Reference proteome</keyword>
<feature type="non-terminal residue" evidence="1">
    <location>
        <position position="1"/>
    </location>
</feature>
<proteinExistence type="predicted"/>
<accession>K6VNY1</accession>
<sequence>PCGQALLAGSASIHHALRCGARLAEALGLTRPDWELAADTLAQAIGLHCAADDASERFLDKARYSMDWYYPVLGGALTAAAGRARLARRWDDFVVPGLGIRCVDDHPWVTGAETCELALALLRLGDRRRAIQLIADMQHLRDATGAYHSGYVYPDDEFWPIERSSWTSAAVILAVDALDPTSASAAVFAALG</sequence>
<reference evidence="1 2" key="1">
    <citation type="submission" date="2012-08" db="EMBL/GenBank/DDBJ databases">
        <title>Whole genome shotgun sequence of Kineosphaera limosa NBRC 100340.</title>
        <authorList>
            <person name="Yoshida I."/>
            <person name="Isaki S."/>
            <person name="Hosoyama A."/>
            <person name="Tsuchikane K."/>
            <person name="Katsumata H."/>
            <person name="Ando Y."/>
            <person name="Ohji S."/>
            <person name="Hamada M."/>
            <person name="Tamura T."/>
            <person name="Yamazoe A."/>
            <person name="Yamazaki S."/>
            <person name="Fujita N."/>
        </authorList>
    </citation>
    <scope>NUCLEOTIDE SEQUENCE [LARGE SCALE GENOMIC DNA]</scope>
    <source>
        <strain evidence="1 2">NBRC 100340</strain>
    </source>
</reference>
<dbReference type="GO" id="GO:0005975">
    <property type="term" value="P:carbohydrate metabolic process"/>
    <property type="evidence" value="ECO:0007669"/>
    <property type="project" value="InterPro"/>
</dbReference>
<evidence type="ECO:0000313" key="1">
    <source>
        <dbReference type="EMBL" id="GAB97913.1"/>
    </source>
</evidence>
<dbReference type="EMBL" id="BAHD01000088">
    <property type="protein sequence ID" value="GAB97913.1"/>
    <property type="molecule type" value="Genomic_DNA"/>
</dbReference>
<dbReference type="SUPFAM" id="SSF48208">
    <property type="entry name" value="Six-hairpin glycosidases"/>
    <property type="match status" value="1"/>
</dbReference>
<protein>
    <recommendedName>
        <fullName evidence="3">Prenyltransferase</fullName>
    </recommendedName>
</protein>